<feature type="transmembrane region" description="Helical" evidence="1">
    <location>
        <begin position="853"/>
        <end position="876"/>
    </location>
</feature>
<keyword evidence="3" id="KW-1185">Reference proteome</keyword>
<dbReference type="Proteomes" id="UP000688137">
    <property type="component" value="Unassembled WGS sequence"/>
</dbReference>
<keyword evidence="1" id="KW-1133">Transmembrane helix</keyword>
<proteinExistence type="predicted"/>
<evidence type="ECO:0000313" key="2">
    <source>
        <dbReference type="EMBL" id="CAD8055828.1"/>
    </source>
</evidence>
<dbReference type="EMBL" id="CAJJDM010000021">
    <property type="protein sequence ID" value="CAD8055828.1"/>
    <property type="molecule type" value="Genomic_DNA"/>
</dbReference>
<gene>
    <name evidence="2" type="ORF">PPRIM_AZ9-3.1.T0230378</name>
</gene>
<keyword evidence="1" id="KW-0812">Transmembrane</keyword>
<protein>
    <submittedName>
        <fullName evidence="2">Uncharacterized protein</fullName>
    </submittedName>
</protein>
<evidence type="ECO:0000313" key="3">
    <source>
        <dbReference type="Proteomes" id="UP000688137"/>
    </source>
</evidence>
<name>A0A8S1KL20_PARPR</name>
<dbReference type="PANTHER" id="PTHR33706">
    <property type="entry name" value="MORN VARIANT REPEAT PROTEIN"/>
    <property type="match status" value="1"/>
</dbReference>
<comment type="caution">
    <text evidence="2">The sequence shown here is derived from an EMBL/GenBank/DDBJ whole genome shotgun (WGS) entry which is preliminary data.</text>
</comment>
<accession>A0A8S1KL20</accession>
<reference evidence="2" key="1">
    <citation type="submission" date="2021-01" db="EMBL/GenBank/DDBJ databases">
        <authorList>
            <consortium name="Genoscope - CEA"/>
            <person name="William W."/>
        </authorList>
    </citation>
    <scope>NUCLEOTIDE SEQUENCE</scope>
</reference>
<dbReference type="AlphaFoldDB" id="A0A8S1KL20"/>
<evidence type="ECO:0000256" key="1">
    <source>
        <dbReference type="SAM" id="Phobius"/>
    </source>
</evidence>
<dbReference type="PANTHER" id="PTHR33706:SF1">
    <property type="entry name" value="TPR REPEAT PROTEIN"/>
    <property type="match status" value="1"/>
</dbReference>
<keyword evidence="1" id="KW-0472">Membrane</keyword>
<sequence length="958" mass="113577">MNSIQQNKRVCIAPFYRTEYQVYKWAQIYHRFLKVKIQVQINQNQIIYSYSGEALKSLLLDDQSDDNNQLFYNLEQIRNLDWKGLFGRNNQKTGFWNAYWNQQKLELVGGYLWNGSKIGNWIDLFKNYFCQSQVFEIGEYQENKKKGRWKYTFENIEIGGGSYYSEGEMNNIKIGKWIDLDDEFRSNKQVTYNGEYKFGKKVGRWDIYFRNKQNNAFQLIGGGFYDERGDGFKNGRWIDLDEEFNCNKQVIFIGVYNNGKKIGKWDIWFRQEISQSFTSMQLYFLKCEIINVLVVEDYMKGMMVGLIQMRDFIMKNKLLIMVNIKMVKKLVDGIYFLKKYRKLIFTKCKIFLQSMKPKCLSGGGTYDLGIKRGQWIDLDEWFYIKKYVTWKGKYENGRKCGEWDIRYLDNSPITIIGGGTYGLGIKRGQWNDLEEQFNDKKQAIHKGEYQNGKKVGRWDILYRNNQTGEFTTMQNILYKVCNQNVLVEVVIMMKEVSKLENGLIQMRNLILKNNQLLQVNIKMVKKLVNGINFNIMNNKNIFGSNIQIYHIFRGSVVYDLLGNKIYQKENQKIPEKPVDGIYIVEINNRNQCKLSYIQSKMINLLVVEDYMMKEGMVLSVGYGLICIIQCSVINKFLQLVNIKMVKKLVNGVFLIIINSLKLKCKYNIQSQLQYCISGYGYYAENGNKIGQWNDLDQGFNQDKQITYKGEYRNGHKIGRWDIYYRDTLKDAFIEMQIRLYKAPNQNFQVVVDYMMKETAQKQESGLIWMRDLITINKQLIKAFILMVKKLVDGILNLKEMTVSNLHQCKIIQKFFTQFVLVVVDYTIQRVVAKKLGRGLNWMINLIIKNRKPILVFIIMVKKLVFGIYQFIIKIIIIGSKIQSISLRDSNLYDIFENCKVQQIIVFPKIVYKGKFKNCKKFGRWDIEYRKDNRKPIEQMQRLYKKCLLLHSYQWWWII</sequence>
<organism evidence="2 3">
    <name type="scientific">Paramecium primaurelia</name>
    <dbReference type="NCBI Taxonomy" id="5886"/>
    <lineage>
        <taxon>Eukaryota</taxon>
        <taxon>Sar</taxon>
        <taxon>Alveolata</taxon>
        <taxon>Ciliophora</taxon>
        <taxon>Intramacronucleata</taxon>
        <taxon>Oligohymenophorea</taxon>
        <taxon>Peniculida</taxon>
        <taxon>Parameciidae</taxon>
        <taxon>Paramecium</taxon>
    </lineage>
</organism>